<dbReference type="PROSITE" id="PS00662">
    <property type="entry name" value="T2SP_E"/>
    <property type="match status" value="1"/>
</dbReference>
<reference evidence="3 4" key="1">
    <citation type="submission" date="2018-11" db="EMBL/GenBank/DDBJ databases">
        <title>Deinococcus shelandsis sp. nov., isolated from South Shetland Islands soil of Antarctica.</title>
        <authorList>
            <person name="Tian J."/>
        </authorList>
    </citation>
    <scope>NUCLEOTIDE SEQUENCE [LARGE SCALE GENOMIC DNA]</scope>
    <source>
        <strain evidence="3 4">S14-83T</strain>
    </source>
</reference>
<dbReference type="PANTHER" id="PTHR30486:SF6">
    <property type="entry name" value="TYPE IV PILUS RETRACTATION ATPASE PILT"/>
    <property type="match status" value="1"/>
</dbReference>
<dbReference type="PANTHER" id="PTHR30486">
    <property type="entry name" value="TWITCHING MOTILITY PROTEIN PILT"/>
    <property type="match status" value="1"/>
</dbReference>
<feature type="domain" description="Bacterial type II secretion system protein E" evidence="2">
    <location>
        <begin position="213"/>
        <end position="227"/>
    </location>
</feature>
<dbReference type="InterPro" id="IPR001482">
    <property type="entry name" value="T2SS/T4SS_dom"/>
</dbReference>
<dbReference type="SUPFAM" id="SSF52540">
    <property type="entry name" value="P-loop containing nucleoside triphosphate hydrolases"/>
    <property type="match status" value="1"/>
</dbReference>
<dbReference type="SMART" id="SM00382">
    <property type="entry name" value="AAA"/>
    <property type="match status" value="1"/>
</dbReference>
<protein>
    <submittedName>
        <fullName evidence="3">PilT/PilU family type 4a pilus ATPase</fullName>
    </submittedName>
</protein>
<dbReference type="EMBL" id="CP034184">
    <property type="protein sequence ID" value="AZI44296.1"/>
    <property type="molecule type" value="Genomic_DNA"/>
</dbReference>
<dbReference type="InterPro" id="IPR050921">
    <property type="entry name" value="T4SS_GSP_E_ATPase"/>
</dbReference>
<sequence>MTTHSTPIPFIPTIDDLNAILEDAVTLGASDIVLKALSKPIMKLHGHWHRIDDLPPLTINDVQEVLKLIIGDNRYAAFQSTKEADFQLGTPTCRFRVNAALQRGGPFLTFRPIPALPPNLDDLQLLEEDRILAVLKNLIALPRGLILVTGPTGSGKSTTLAAMINHLNHTQKRHIITIEDPIEFLHPDINCVIEQREVGQDTHGFSQALRGVLRQTPDVILVGEMRDPETIEAAITAAETGHLVISTVHTNSAPESISRILDVMPGDRQNQIKTQLAATLKAVITQQLVPKATGEGRQIVLEIMIVDKVLGSLITSDNKNTLAAYYDHMHSHADDGNTMMDRHLAIAVKMGRVTAASAESRVVERKRYDSYMSTLNIRETPTTRANPFTRR</sequence>
<dbReference type="InterPro" id="IPR027417">
    <property type="entry name" value="P-loop_NTPase"/>
</dbReference>
<name>A0A3G8YST0_9DEIO</name>
<comment type="similarity">
    <text evidence="1">Belongs to the GSP E family.</text>
</comment>
<dbReference type="CDD" id="cd01131">
    <property type="entry name" value="PilT"/>
    <property type="match status" value="1"/>
</dbReference>
<dbReference type="Gene3D" id="3.40.50.300">
    <property type="entry name" value="P-loop containing nucleotide triphosphate hydrolases"/>
    <property type="match status" value="1"/>
</dbReference>
<evidence type="ECO:0000256" key="1">
    <source>
        <dbReference type="ARBA" id="ARBA00006611"/>
    </source>
</evidence>
<dbReference type="RefSeq" id="WP_124873796.1">
    <property type="nucleotide sequence ID" value="NZ_CP034184.1"/>
</dbReference>
<dbReference type="NCBIfam" id="TIGR01420">
    <property type="entry name" value="pilT_fam"/>
    <property type="match status" value="1"/>
</dbReference>
<evidence type="ECO:0000259" key="2">
    <source>
        <dbReference type="PROSITE" id="PS00662"/>
    </source>
</evidence>
<dbReference type="Gene3D" id="3.30.450.90">
    <property type="match status" value="1"/>
</dbReference>
<dbReference type="GO" id="GO:0016887">
    <property type="term" value="F:ATP hydrolysis activity"/>
    <property type="evidence" value="ECO:0007669"/>
    <property type="project" value="InterPro"/>
</dbReference>
<evidence type="ECO:0000313" key="4">
    <source>
        <dbReference type="Proteomes" id="UP000276417"/>
    </source>
</evidence>
<dbReference type="Pfam" id="PF00437">
    <property type="entry name" value="T2SSE"/>
    <property type="match status" value="1"/>
</dbReference>
<dbReference type="AlphaFoldDB" id="A0A3G8YST0"/>
<dbReference type="InterPro" id="IPR003593">
    <property type="entry name" value="AAA+_ATPase"/>
</dbReference>
<dbReference type="GO" id="GO:0005524">
    <property type="term" value="F:ATP binding"/>
    <property type="evidence" value="ECO:0007669"/>
    <property type="project" value="InterPro"/>
</dbReference>
<evidence type="ECO:0000313" key="3">
    <source>
        <dbReference type="EMBL" id="AZI44296.1"/>
    </source>
</evidence>
<organism evidence="3 4">
    <name type="scientific">Deinococcus psychrotolerans</name>
    <dbReference type="NCBI Taxonomy" id="2489213"/>
    <lineage>
        <taxon>Bacteria</taxon>
        <taxon>Thermotogati</taxon>
        <taxon>Deinococcota</taxon>
        <taxon>Deinococci</taxon>
        <taxon>Deinococcales</taxon>
        <taxon>Deinococcaceae</taxon>
        <taxon>Deinococcus</taxon>
    </lineage>
</organism>
<dbReference type="KEGG" id="dph:EHF33_15515"/>
<dbReference type="OrthoDB" id="9810761at2"/>
<dbReference type="InterPro" id="IPR006321">
    <property type="entry name" value="PilT/PilU"/>
</dbReference>
<keyword evidence="4" id="KW-1185">Reference proteome</keyword>
<proteinExistence type="inferred from homology"/>
<accession>A0A3G8YST0</accession>
<gene>
    <name evidence="3" type="ORF">EHF33_15515</name>
</gene>
<dbReference type="Proteomes" id="UP000276417">
    <property type="component" value="Chromosome 2"/>
</dbReference>